<dbReference type="GO" id="GO:0005886">
    <property type="term" value="C:plasma membrane"/>
    <property type="evidence" value="ECO:0007669"/>
    <property type="project" value="UniProtKB-SubCell"/>
</dbReference>
<feature type="transmembrane region" description="Helical" evidence="7">
    <location>
        <begin position="155"/>
        <end position="177"/>
    </location>
</feature>
<feature type="domain" description="Amino acid permease/ SLC12A" evidence="8">
    <location>
        <begin position="16"/>
        <end position="446"/>
    </location>
</feature>
<dbReference type="GO" id="GO:0055085">
    <property type="term" value="P:transmembrane transport"/>
    <property type="evidence" value="ECO:0007669"/>
    <property type="project" value="InterPro"/>
</dbReference>
<accession>A0A3N9UAI7</accession>
<feature type="transmembrane region" description="Helical" evidence="7">
    <location>
        <begin position="330"/>
        <end position="351"/>
    </location>
</feature>
<dbReference type="AlphaFoldDB" id="A0A3N9UAI7"/>
<dbReference type="EMBL" id="RRCT01000019">
    <property type="protein sequence ID" value="RQW73533.1"/>
    <property type="molecule type" value="Genomic_DNA"/>
</dbReference>
<evidence type="ECO:0000256" key="1">
    <source>
        <dbReference type="ARBA" id="ARBA00004651"/>
    </source>
</evidence>
<feature type="transmembrane region" description="Helical" evidence="7">
    <location>
        <begin position="124"/>
        <end position="143"/>
    </location>
</feature>
<feature type="transmembrane region" description="Helical" evidence="7">
    <location>
        <begin position="197"/>
        <end position="222"/>
    </location>
</feature>
<keyword evidence="3 7" id="KW-0812">Transmembrane</keyword>
<dbReference type="InterPro" id="IPR004841">
    <property type="entry name" value="AA-permease/SLC12A_dom"/>
</dbReference>
<dbReference type="FunFam" id="1.20.1740.10:FF:000001">
    <property type="entry name" value="Amino acid permease"/>
    <property type="match status" value="1"/>
</dbReference>
<keyword evidence="5 7" id="KW-1133">Transmembrane helix</keyword>
<feature type="transmembrane region" description="Helical" evidence="7">
    <location>
        <begin position="20"/>
        <end position="40"/>
    </location>
</feature>
<dbReference type="OrthoDB" id="9780162at2"/>
<organism evidence="9 10">
    <name type="scientific">Lysinibacillus composti</name>
    <dbReference type="NCBI Taxonomy" id="720633"/>
    <lineage>
        <taxon>Bacteria</taxon>
        <taxon>Bacillati</taxon>
        <taxon>Bacillota</taxon>
        <taxon>Bacilli</taxon>
        <taxon>Bacillales</taxon>
        <taxon>Bacillaceae</taxon>
        <taxon>Lysinibacillus</taxon>
    </lineage>
</organism>
<dbReference type="PANTHER" id="PTHR43495">
    <property type="entry name" value="GABA PERMEASE"/>
    <property type="match status" value="1"/>
</dbReference>
<evidence type="ECO:0000256" key="4">
    <source>
        <dbReference type="ARBA" id="ARBA00022970"/>
    </source>
</evidence>
<evidence type="ECO:0000313" key="10">
    <source>
        <dbReference type="Proteomes" id="UP000274033"/>
    </source>
</evidence>
<dbReference type="Pfam" id="PF00324">
    <property type="entry name" value="AA_permease"/>
    <property type="match status" value="1"/>
</dbReference>
<dbReference type="PANTHER" id="PTHR43495:SF5">
    <property type="entry name" value="GAMMA-AMINOBUTYRIC ACID PERMEASE"/>
    <property type="match status" value="1"/>
</dbReference>
<gene>
    <name evidence="9" type="ORF">EBB45_16230</name>
</gene>
<comment type="subcellular location">
    <subcellularLocation>
        <location evidence="1">Cell membrane</location>
        <topology evidence="1">Multi-pass membrane protein</topology>
    </subcellularLocation>
</comment>
<dbReference type="GO" id="GO:0006865">
    <property type="term" value="P:amino acid transport"/>
    <property type="evidence" value="ECO:0007669"/>
    <property type="project" value="UniProtKB-KW"/>
</dbReference>
<feature type="transmembrane region" description="Helical" evidence="7">
    <location>
        <begin position="428"/>
        <end position="446"/>
    </location>
</feature>
<feature type="transmembrane region" description="Helical" evidence="7">
    <location>
        <begin position="46"/>
        <end position="63"/>
    </location>
</feature>
<evidence type="ECO:0000259" key="8">
    <source>
        <dbReference type="Pfam" id="PF00324"/>
    </source>
</evidence>
<evidence type="ECO:0000256" key="5">
    <source>
        <dbReference type="ARBA" id="ARBA00022989"/>
    </source>
</evidence>
<keyword evidence="10" id="KW-1185">Reference proteome</keyword>
<name>A0A3N9UAI7_9BACI</name>
<keyword evidence="2" id="KW-0813">Transport</keyword>
<protein>
    <submittedName>
        <fullName evidence="9">Amino acid permease</fullName>
    </submittedName>
</protein>
<dbReference type="Proteomes" id="UP000274033">
    <property type="component" value="Unassembled WGS sequence"/>
</dbReference>
<dbReference type="Gene3D" id="1.20.1740.10">
    <property type="entry name" value="Amino acid/polyamine transporter I"/>
    <property type="match status" value="1"/>
</dbReference>
<keyword evidence="4" id="KW-0029">Amino-acid transport</keyword>
<feature type="transmembrane region" description="Helical" evidence="7">
    <location>
        <begin position="403"/>
        <end position="422"/>
    </location>
</feature>
<evidence type="ECO:0000256" key="3">
    <source>
        <dbReference type="ARBA" id="ARBA00022692"/>
    </source>
</evidence>
<reference evidence="9 10" key="1">
    <citation type="journal article" date="2013" name="J. Microbiol.">
        <title>Lysinibacillus chungkukjangi sp. nov., isolated from Chungkukjang, Korean fermented soybean food.</title>
        <authorList>
            <person name="Kim S.J."/>
            <person name="Jang Y.H."/>
            <person name="Hamada M."/>
            <person name="Ahn J.H."/>
            <person name="Weon H.Y."/>
            <person name="Suzuki K."/>
            <person name="Whang K.S."/>
            <person name="Kwon S.W."/>
        </authorList>
    </citation>
    <scope>NUCLEOTIDE SEQUENCE [LARGE SCALE GENOMIC DNA]</scope>
    <source>
        <strain evidence="9 10">MCCC 1A12701</strain>
    </source>
</reference>
<dbReference type="InterPro" id="IPR004840">
    <property type="entry name" value="Amino_acid_permease_CS"/>
</dbReference>
<feature type="transmembrane region" description="Helical" evidence="7">
    <location>
        <begin position="94"/>
        <end position="118"/>
    </location>
</feature>
<evidence type="ECO:0000256" key="6">
    <source>
        <dbReference type="ARBA" id="ARBA00023136"/>
    </source>
</evidence>
<feature type="transmembrane region" description="Helical" evidence="7">
    <location>
        <begin position="357"/>
        <end position="382"/>
    </location>
</feature>
<proteinExistence type="predicted"/>
<dbReference type="PIRSF" id="PIRSF006060">
    <property type="entry name" value="AA_transporter"/>
    <property type="match status" value="1"/>
</dbReference>
<keyword evidence="6 7" id="KW-0472">Membrane</keyword>
<comment type="caution">
    <text evidence="9">The sequence shown here is derived from an EMBL/GenBank/DDBJ whole genome shotgun (WGS) entry which is preliminary data.</text>
</comment>
<evidence type="ECO:0000256" key="7">
    <source>
        <dbReference type="SAM" id="Phobius"/>
    </source>
</evidence>
<dbReference type="RefSeq" id="WP_124766395.1">
    <property type="nucleotide sequence ID" value="NZ_JAFBDY010000018.1"/>
</dbReference>
<dbReference type="PROSITE" id="PS00218">
    <property type="entry name" value="AMINO_ACID_PERMEASE_1"/>
    <property type="match status" value="1"/>
</dbReference>
<evidence type="ECO:0000313" key="9">
    <source>
        <dbReference type="EMBL" id="RQW73533.1"/>
    </source>
</evidence>
<evidence type="ECO:0000256" key="2">
    <source>
        <dbReference type="ARBA" id="ARBA00022448"/>
    </source>
</evidence>
<sequence>MEVRDDQLQRGLKKRHMTMIAIAGVIGAGLFMGSGSVINLAGPGAVLSYALAGMIVIFVMRMLGEMAAMNPTSGSFAHYAHEAIGPWAGFLIGWLYWFFWVIAIALEATAAAAIIQYWYDGVPLWLLSLILTVALTLTNIISVKSFGEFEYWFSLIKVVSIIAFLAMGAAIIFGVVPNFEAVGMTNLVGQGGFLPNGFGSVLMGVVIVIFSFMGTEIIAIAAGESEEPKEAVTKATNSVTWRILIFYVGSIAVVVTLLPWNSSDILTSPYVAVLDYIGIPAAAQIMNFVVLTAVLSCLNSALYATSRMVFSLAEKGEAPKSFLKLNKQGAPVIAILAGTFFSYIAVIMNYVSPDKVFMFLLSSCSAITLIMYLMIAVSQLIVRKRVEKENPELLSVKMWLFPYLTYFTIIAVSALLIAMFFIDSMRSQILFTSIIVIVVMLAYVITQKGKNRVEESSAITISDEAAEEGI</sequence>
<feature type="transmembrane region" description="Helical" evidence="7">
    <location>
        <begin position="243"/>
        <end position="261"/>
    </location>
</feature>
<feature type="transmembrane region" description="Helical" evidence="7">
    <location>
        <begin position="281"/>
        <end position="305"/>
    </location>
</feature>